<comment type="subcellular location">
    <subcellularLocation>
        <location evidence="1">Cell inner membrane</location>
        <topology evidence="1">Single-pass type II membrane protein</topology>
        <orientation evidence="1">Periplasmic side</orientation>
    </subcellularLocation>
</comment>
<dbReference type="GO" id="GO:0005886">
    <property type="term" value="C:plasma membrane"/>
    <property type="evidence" value="ECO:0007669"/>
    <property type="project" value="UniProtKB-SubCell"/>
</dbReference>
<evidence type="ECO:0000313" key="14">
    <source>
        <dbReference type="EMBL" id="AKO52941.1"/>
    </source>
</evidence>
<sequence>MLQDMRENAQGTIAKVIIGLLILSLSVWGMDAIIGGFGGEPEVATVNGQDITEREFLRVVQLESQNRLSRMERPDPSLLNEDQIRVDVLQALIEEQVLAQDADEQGLALSEADVDALITQMPQFQVNGQFNRDQFVAVVRNAGMGVGEFRSAMRKQTVVNQIRAGIVASGVVTSDSITRLMKIQNQTRDFRLLSISANAVADQVNVSVDDIQAFYDSNPNLFQQPEQVDVSYVVLSLTALADAIVISDEELLTYYQSREADLAREERRAAHILIEDTADADALVESIQQRLADGEDFAALAQELSIDTVSGEQGGDLGFAGRGVYDPAFDEALFSLEPGVVSDPVRTSFGVHLIKVNDVRRSDVPALADVAAQLRDDLAREQAREAYAQARTTLADSAYAADNLEGPAKDLNLELRQADSITRNGGGEPFDHAGLVRQLFSEDVLNGGYNTELIDVADNRAVVARVRVYRGAEMLPLAGVEDAIRSNLEAEKTRTALVARASEMAAQLQAGESLQDITDDSWTTYIEQPRSAPELGGGVMQTVYALPRPQAGGVSYGHTVTGNGAVVIALDKVNEGEVNTDSTEYVQLQEFLASLDGQREYTAYQQWLRNNAEVERP</sequence>
<proteinExistence type="inferred from homology"/>
<protein>
    <recommendedName>
        <fullName evidence="9">Periplasmic chaperone PpiD</fullName>
    </recommendedName>
    <alternativeName>
        <fullName evidence="10">Periplasmic folding chaperone</fullName>
    </alternativeName>
</protein>
<keyword evidence="11 14" id="KW-0413">Isomerase</keyword>
<evidence type="ECO:0000313" key="15">
    <source>
        <dbReference type="Proteomes" id="UP000036406"/>
    </source>
</evidence>
<dbReference type="Pfam" id="PF13624">
    <property type="entry name" value="SurA_N_3"/>
    <property type="match status" value="1"/>
</dbReference>
<dbReference type="Gene3D" id="3.10.50.40">
    <property type="match status" value="1"/>
</dbReference>
<feature type="domain" description="PpiC" evidence="13">
    <location>
        <begin position="264"/>
        <end position="358"/>
    </location>
</feature>
<organism evidence="14 15">
    <name type="scientific">Marinobacter psychrophilus</name>
    <dbReference type="NCBI Taxonomy" id="330734"/>
    <lineage>
        <taxon>Bacteria</taxon>
        <taxon>Pseudomonadati</taxon>
        <taxon>Pseudomonadota</taxon>
        <taxon>Gammaproteobacteria</taxon>
        <taxon>Pseudomonadales</taxon>
        <taxon>Marinobacteraceae</taxon>
        <taxon>Marinobacter</taxon>
    </lineage>
</organism>
<dbReference type="EMBL" id="CP011494">
    <property type="protein sequence ID" value="AKO52941.1"/>
    <property type="molecule type" value="Genomic_DNA"/>
</dbReference>
<dbReference type="InterPro" id="IPR046357">
    <property type="entry name" value="PPIase_dom_sf"/>
</dbReference>
<dbReference type="PATRIC" id="fig|330734.3.peg.2395"/>
<evidence type="ECO:0000256" key="2">
    <source>
        <dbReference type="ARBA" id="ARBA00022475"/>
    </source>
</evidence>
<dbReference type="InterPro" id="IPR027304">
    <property type="entry name" value="Trigger_fact/SurA_dom_sf"/>
</dbReference>
<keyword evidence="3" id="KW-0997">Cell inner membrane</keyword>
<evidence type="ECO:0000256" key="9">
    <source>
        <dbReference type="ARBA" id="ARBA00040743"/>
    </source>
</evidence>
<dbReference type="Pfam" id="PF00639">
    <property type="entry name" value="Rotamase"/>
    <property type="match status" value="1"/>
</dbReference>
<dbReference type="KEGG" id="mpq:ABA45_11425"/>
<evidence type="ECO:0000256" key="8">
    <source>
        <dbReference type="ARBA" id="ARBA00038408"/>
    </source>
</evidence>
<dbReference type="GO" id="GO:0003755">
    <property type="term" value="F:peptidyl-prolyl cis-trans isomerase activity"/>
    <property type="evidence" value="ECO:0007669"/>
    <property type="project" value="UniProtKB-KW"/>
</dbReference>
<dbReference type="SUPFAM" id="SSF109998">
    <property type="entry name" value="Triger factor/SurA peptide-binding domain-like"/>
    <property type="match status" value="1"/>
</dbReference>
<evidence type="ECO:0000256" key="1">
    <source>
        <dbReference type="ARBA" id="ARBA00004382"/>
    </source>
</evidence>
<dbReference type="SUPFAM" id="SSF54534">
    <property type="entry name" value="FKBP-like"/>
    <property type="match status" value="1"/>
</dbReference>
<gene>
    <name evidence="14" type="ORF">ABA45_11425</name>
</gene>
<dbReference type="PROSITE" id="PS01096">
    <property type="entry name" value="PPIC_PPIASE_1"/>
    <property type="match status" value="1"/>
</dbReference>
<dbReference type="Proteomes" id="UP000036406">
    <property type="component" value="Chromosome"/>
</dbReference>
<keyword evidence="7" id="KW-0143">Chaperone</keyword>
<keyword evidence="4 12" id="KW-0812">Transmembrane</keyword>
<evidence type="ECO:0000259" key="13">
    <source>
        <dbReference type="PROSITE" id="PS50198"/>
    </source>
</evidence>
<accession>A0A0H4I1S6</accession>
<feature type="transmembrane region" description="Helical" evidence="12">
    <location>
        <begin position="12"/>
        <end position="30"/>
    </location>
</feature>
<keyword evidence="5 12" id="KW-1133">Transmembrane helix</keyword>
<comment type="similarity">
    <text evidence="8">Belongs to the PpiD chaperone family.</text>
</comment>
<evidence type="ECO:0000256" key="3">
    <source>
        <dbReference type="ARBA" id="ARBA00022519"/>
    </source>
</evidence>
<evidence type="ECO:0000256" key="12">
    <source>
        <dbReference type="SAM" id="Phobius"/>
    </source>
</evidence>
<evidence type="ECO:0000256" key="11">
    <source>
        <dbReference type="PROSITE-ProRule" id="PRU00278"/>
    </source>
</evidence>
<evidence type="ECO:0000256" key="5">
    <source>
        <dbReference type="ARBA" id="ARBA00022989"/>
    </source>
</evidence>
<dbReference type="Gene3D" id="1.10.4030.10">
    <property type="entry name" value="Porin chaperone SurA, peptide-binding domain"/>
    <property type="match status" value="1"/>
</dbReference>
<evidence type="ECO:0000256" key="10">
    <source>
        <dbReference type="ARBA" id="ARBA00042775"/>
    </source>
</evidence>
<dbReference type="RefSeq" id="WP_048386230.1">
    <property type="nucleotide sequence ID" value="NZ_CP011494.1"/>
</dbReference>
<dbReference type="PROSITE" id="PS50198">
    <property type="entry name" value="PPIC_PPIASE_2"/>
    <property type="match status" value="1"/>
</dbReference>
<keyword evidence="11" id="KW-0697">Rotamase</keyword>
<dbReference type="PANTHER" id="PTHR47529">
    <property type="entry name" value="PEPTIDYL-PROLYL CIS-TRANS ISOMERASE D"/>
    <property type="match status" value="1"/>
</dbReference>
<name>A0A0H4I1S6_9GAMM</name>
<dbReference type="InterPro" id="IPR023058">
    <property type="entry name" value="PPIase_PpiC_CS"/>
</dbReference>
<evidence type="ECO:0000256" key="7">
    <source>
        <dbReference type="ARBA" id="ARBA00023186"/>
    </source>
</evidence>
<keyword evidence="2" id="KW-1003">Cell membrane</keyword>
<reference evidence="14 15" key="1">
    <citation type="submission" date="2015-05" db="EMBL/GenBank/DDBJ databases">
        <title>Complete genome of Marinobacter psychrophilus strain 20041T isolated from sea-ice of the Canadian Basin.</title>
        <authorList>
            <person name="Song L."/>
            <person name="Ren L."/>
            <person name="Yu Y."/>
            <person name="Wang X."/>
        </authorList>
    </citation>
    <scope>NUCLEOTIDE SEQUENCE [LARGE SCALE GENOMIC DNA]</scope>
    <source>
        <strain evidence="14 15">20041</strain>
    </source>
</reference>
<dbReference type="STRING" id="330734.ABA45_11425"/>
<dbReference type="AlphaFoldDB" id="A0A0H4I1S6"/>
<keyword evidence="15" id="KW-1185">Reference proteome</keyword>
<dbReference type="InterPro" id="IPR052029">
    <property type="entry name" value="PpiD_chaperone"/>
</dbReference>
<dbReference type="PANTHER" id="PTHR47529:SF1">
    <property type="entry name" value="PERIPLASMIC CHAPERONE PPID"/>
    <property type="match status" value="1"/>
</dbReference>
<evidence type="ECO:0000256" key="4">
    <source>
        <dbReference type="ARBA" id="ARBA00022692"/>
    </source>
</evidence>
<evidence type="ECO:0000256" key="6">
    <source>
        <dbReference type="ARBA" id="ARBA00023136"/>
    </source>
</evidence>
<keyword evidence="6 12" id="KW-0472">Membrane</keyword>
<dbReference type="InterPro" id="IPR000297">
    <property type="entry name" value="PPIase_PpiC"/>
</dbReference>